<evidence type="ECO:0000313" key="1">
    <source>
        <dbReference type="EMBL" id="QZE13418.1"/>
    </source>
</evidence>
<dbReference type="EMBL" id="CP081303">
    <property type="protein sequence ID" value="QZE13418.1"/>
    <property type="molecule type" value="Genomic_DNA"/>
</dbReference>
<reference evidence="1" key="1">
    <citation type="submission" date="2021-08" db="EMBL/GenBank/DDBJ databases">
        <title>Novel anaerobic bacterium isolated from sea squirt in East Sea, Republic of Korea.</title>
        <authorList>
            <person name="Nguyen T.H."/>
            <person name="Li Z."/>
            <person name="Lee Y.-J."/>
            <person name="Ko J."/>
            <person name="Kim S.-G."/>
        </authorList>
    </citation>
    <scope>NUCLEOTIDE SEQUENCE</scope>
    <source>
        <strain evidence="1">KCTC 25031</strain>
    </source>
</reference>
<organism evidence="1 2">
    <name type="scientific">Halosquirtibacter laminarini</name>
    <dbReference type="NCBI Taxonomy" id="3374600"/>
    <lineage>
        <taxon>Bacteria</taxon>
        <taxon>Pseudomonadati</taxon>
        <taxon>Bacteroidota</taxon>
        <taxon>Bacteroidia</taxon>
        <taxon>Marinilabiliales</taxon>
        <taxon>Prolixibacteraceae</taxon>
        <taxon>Halosquirtibacter</taxon>
    </lineage>
</organism>
<proteinExistence type="predicted"/>
<gene>
    <name evidence="1" type="ORF">K4L44_12590</name>
</gene>
<sequence length="591" mass="65316">MEKMNAILKKIEKWRMERISERKFILLLSLVVGALSGLAAIVLKNLIHFTIHHLTGNFSVDDVSYQYLAYPMIGILITVLLIRYVIKEDLGHGVSKILYAFSKKNSKISKHNMYSSMLTSTITIGFGGSVGAEAPVALTGAAIGSNLAQTFRLNYRAITLLAGCGSSAAIAGIFNAPLAGLLFTIEVLMIDLTMSSLLPLLISAVTATTTSYFLMGDGYHFRFSLNQSFDVNNLHWVIILGIICGLISVYFTRVMKWVEGYFKKQDRFLNRILIGGVGLGILIFLFPSLWGEGYVSINQILNGNYTDVLNNSVFYSLKNNQTLLIIVFIAILAFKVFATAITTGAGGVGGIFAPTLFMGCFAGFIFSSIVNQGSPELATENYALYGMAGVMSGVMFAPMTAVFLIAEITGGYTLFVPLLISSACAYLTILAFEKHSLYHCHLAERGELLTHNKDKTVLTLMKLRKVIETDLVTIDEEACLGDLVKVISKSKRNIFPVIDKDNNFRGVVLLDNIRSIMFNKEMYHKTSVTDLMVMPPEMVHPDESMEKVMKKFKSSGAWNLPVVENRKYIGFISKATIFSAYRSVLVHFSEE</sequence>
<accession>A0AC61ND22</accession>
<evidence type="ECO:0000313" key="2">
    <source>
        <dbReference type="Proteomes" id="UP000826212"/>
    </source>
</evidence>
<name>A0AC61ND22_9BACT</name>
<keyword evidence="2" id="KW-1185">Reference proteome</keyword>
<dbReference type="Proteomes" id="UP000826212">
    <property type="component" value="Chromosome"/>
</dbReference>
<protein>
    <submittedName>
        <fullName evidence="1">Chloride channel protein</fullName>
    </submittedName>
</protein>